<dbReference type="EMBL" id="SIHI01000035">
    <property type="protein sequence ID" value="TWT43041.1"/>
    <property type="molecule type" value="Genomic_DNA"/>
</dbReference>
<name>A0A5C5VZ62_9PLAN</name>
<reference evidence="2 3" key="1">
    <citation type="submission" date="2019-02" db="EMBL/GenBank/DDBJ databases">
        <title>Deep-cultivation of Planctomycetes and their phenomic and genomic characterization uncovers novel biology.</title>
        <authorList>
            <person name="Wiegand S."/>
            <person name="Jogler M."/>
            <person name="Boedeker C."/>
            <person name="Pinto D."/>
            <person name="Vollmers J."/>
            <person name="Rivas-Marin E."/>
            <person name="Kohn T."/>
            <person name="Peeters S.H."/>
            <person name="Heuer A."/>
            <person name="Rast P."/>
            <person name="Oberbeckmann S."/>
            <person name="Bunk B."/>
            <person name="Jeske O."/>
            <person name="Meyerdierks A."/>
            <person name="Storesund J.E."/>
            <person name="Kallscheuer N."/>
            <person name="Luecker S."/>
            <person name="Lage O.M."/>
            <person name="Pohl T."/>
            <person name="Merkel B.J."/>
            <person name="Hornburger P."/>
            <person name="Mueller R.-W."/>
            <person name="Bruemmer F."/>
            <person name="Labrenz M."/>
            <person name="Spormann A.M."/>
            <person name="Op Den Camp H."/>
            <person name="Overmann J."/>
            <person name="Amann R."/>
            <person name="Jetten M.S.M."/>
            <person name="Mascher T."/>
            <person name="Medema M.H."/>
            <person name="Devos D.P."/>
            <person name="Kaster A.-K."/>
            <person name="Ovreas L."/>
            <person name="Rohde M."/>
            <person name="Galperin M.Y."/>
            <person name="Jogler C."/>
        </authorList>
    </citation>
    <scope>NUCLEOTIDE SEQUENCE [LARGE SCALE GENOMIC DNA]</scope>
    <source>
        <strain evidence="2 3">KOR42</strain>
    </source>
</reference>
<dbReference type="Proteomes" id="UP000317243">
    <property type="component" value="Unassembled WGS sequence"/>
</dbReference>
<organism evidence="2 3">
    <name type="scientific">Thalassoglobus neptunius</name>
    <dbReference type="NCBI Taxonomy" id="1938619"/>
    <lineage>
        <taxon>Bacteria</taxon>
        <taxon>Pseudomonadati</taxon>
        <taxon>Planctomycetota</taxon>
        <taxon>Planctomycetia</taxon>
        <taxon>Planctomycetales</taxon>
        <taxon>Planctomycetaceae</taxon>
        <taxon>Thalassoglobus</taxon>
    </lineage>
</organism>
<gene>
    <name evidence="2" type="ORF">KOR42_45710</name>
</gene>
<proteinExistence type="predicted"/>
<evidence type="ECO:0000313" key="3">
    <source>
        <dbReference type="Proteomes" id="UP000317243"/>
    </source>
</evidence>
<feature type="region of interest" description="Disordered" evidence="1">
    <location>
        <begin position="103"/>
        <end position="173"/>
    </location>
</feature>
<evidence type="ECO:0000313" key="2">
    <source>
        <dbReference type="EMBL" id="TWT43041.1"/>
    </source>
</evidence>
<keyword evidence="3" id="KW-1185">Reference proteome</keyword>
<feature type="compositionally biased region" description="Pro residues" evidence="1">
    <location>
        <begin position="59"/>
        <end position="72"/>
    </location>
</feature>
<dbReference type="AlphaFoldDB" id="A0A5C5VZ62"/>
<feature type="region of interest" description="Disordered" evidence="1">
    <location>
        <begin position="53"/>
        <end position="83"/>
    </location>
</feature>
<sequence length="211" mass="22731">MHYLYRAKCLSEVVDSVRQSSRMNGLSLLPAIAECVLTLVVLWSNIGFGQTAPHSKEVPIPPEPGLTSPPPLEVDDSQIRDQKHEKFTELRDRIEQLRELLRNHHSSKPEDGTDDSSAPYGQGLSNGQRHDPSKLSNPGATTNSGQEASSNEASSQSSDSAGEKGLGVAPAVDGAIDRVSFASSLFASGEYETCVQTIQSIELSSQRAEVQ</sequence>
<protein>
    <submittedName>
        <fullName evidence="2">Uncharacterized protein</fullName>
    </submittedName>
</protein>
<evidence type="ECO:0000256" key="1">
    <source>
        <dbReference type="SAM" id="MobiDB-lite"/>
    </source>
</evidence>
<feature type="compositionally biased region" description="Low complexity" evidence="1">
    <location>
        <begin position="143"/>
        <end position="160"/>
    </location>
</feature>
<comment type="caution">
    <text evidence="2">The sequence shown here is derived from an EMBL/GenBank/DDBJ whole genome shotgun (WGS) entry which is preliminary data.</text>
</comment>
<accession>A0A5C5VZ62</accession>